<keyword evidence="1" id="KW-0732">Signal</keyword>
<protein>
    <recommendedName>
        <fullName evidence="4">Outer membrane protein beta-barrel domain-containing protein</fullName>
    </recommendedName>
</protein>
<dbReference type="AlphaFoldDB" id="A0A7X9RXC0"/>
<accession>A0A7X9RXC0</accession>
<feature type="signal peptide" evidence="1">
    <location>
        <begin position="1"/>
        <end position="20"/>
    </location>
</feature>
<dbReference type="EMBL" id="JABANE010000060">
    <property type="protein sequence ID" value="NME70314.1"/>
    <property type="molecule type" value="Genomic_DNA"/>
</dbReference>
<keyword evidence="3" id="KW-1185">Reference proteome</keyword>
<proteinExistence type="predicted"/>
<evidence type="ECO:0008006" key="4">
    <source>
        <dbReference type="Google" id="ProtNLM"/>
    </source>
</evidence>
<evidence type="ECO:0000313" key="2">
    <source>
        <dbReference type="EMBL" id="NME70314.1"/>
    </source>
</evidence>
<organism evidence="2 3">
    <name type="scientific">Flammeovirga aprica JL-4</name>
    <dbReference type="NCBI Taxonomy" id="694437"/>
    <lineage>
        <taxon>Bacteria</taxon>
        <taxon>Pseudomonadati</taxon>
        <taxon>Bacteroidota</taxon>
        <taxon>Cytophagia</taxon>
        <taxon>Cytophagales</taxon>
        <taxon>Flammeovirgaceae</taxon>
        <taxon>Flammeovirga</taxon>
    </lineage>
</organism>
<dbReference type="Proteomes" id="UP000576082">
    <property type="component" value="Unassembled WGS sequence"/>
</dbReference>
<evidence type="ECO:0000313" key="3">
    <source>
        <dbReference type="Proteomes" id="UP000576082"/>
    </source>
</evidence>
<reference evidence="2 3" key="1">
    <citation type="submission" date="2020-04" db="EMBL/GenBank/DDBJ databases">
        <title>Flammeovirga sp. SR4, a novel species isolated from seawater.</title>
        <authorList>
            <person name="Wang X."/>
        </authorList>
    </citation>
    <scope>NUCLEOTIDE SEQUENCE [LARGE SCALE GENOMIC DNA]</scope>
    <source>
        <strain evidence="2 3">ATCC 23126</strain>
    </source>
</reference>
<evidence type="ECO:0000256" key="1">
    <source>
        <dbReference type="SAM" id="SignalP"/>
    </source>
</evidence>
<gene>
    <name evidence="2" type="ORF">HHU12_20220</name>
</gene>
<comment type="caution">
    <text evidence="2">The sequence shown here is derived from an EMBL/GenBank/DDBJ whole genome shotgun (WGS) entry which is preliminary data.</text>
</comment>
<feature type="chain" id="PRO_5030878703" description="Outer membrane protein beta-barrel domain-containing protein" evidence="1">
    <location>
        <begin position="21"/>
        <end position="166"/>
    </location>
</feature>
<name>A0A7X9RXC0_9BACT</name>
<sequence length="166" mass="19024">MIKKILILFSLVVISVSSYAQEKYNSFSFSVSRGVNMTNDNPFYGFSIDYSRAIKNTPFSTGVAMMWDEEKDKNRYLQNVTVAYMVGYKINDRWSIGSGIAKGFLNNENERQEYQFSDGDWSTGLAGTYVLKVTPKHAISITSSLEYNITQKEYCFSVDLNYILPW</sequence>
<dbReference type="RefSeq" id="WP_169658555.1">
    <property type="nucleotide sequence ID" value="NZ_JABANE010000060.1"/>
</dbReference>